<sequence>MKFNAKSLAFYAGSIGFVVALFSFATAYGEANLKAPTKIEGRYRIEAQTLPGCLKADALALTIQQSGIYLSGSLLNADETGKTLTASKKRPSLTGMLDSHQEALDRQPLTLSGVPSHLDACQKNAQGREVTIRGSVTEETIRGNIRLESAPGVNFVGKREAPPSEVR</sequence>
<evidence type="ECO:0000313" key="2">
    <source>
        <dbReference type="Proteomes" id="UP000238634"/>
    </source>
</evidence>
<comment type="caution">
    <text evidence="1">The sequence shown here is derived from an EMBL/GenBank/DDBJ whole genome shotgun (WGS) entry which is preliminary data.</text>
</comment>
<dbReference type="AlphaFoldDB" id="A0A2T1D4I6"/>
<reference evidence="1 2" key="1">
    <citation type="submission" date="2018-02" db="EMBL/GenBank/DDBJ databases">
        <authorList>
            <person name="Cohen D.B."/>
            <person name="Kent A.D."/>
        </authorList>
    </citation>
    <scope>NUCLEOTIDE SEQUENCE [LARGE SCALE GENOMIC DNA]</scope>
    <source>
        <strain evidence="1 2">ULC007</strain>
    </source>
</reference>
<accession>A0A2T1D4I6</accession>
<dbReference type="STRING" id="1920490.GCA_001895925_03225"/>
<protein>
    <submittedName>
        <fullName evidence="1">Uncharacterized protein</fullName>
    </submittedName>
</protein>
<dbReference type="OrthoDB" id="427285at2"/>
<organism evidence="1 2">
    <name type="scientific">Phormidesmis priestleyi ULC007</name>
    <dbReference type="NCBI Taxonomy" id="1920490"/>
    <lineage>
        <taxon>Bacteria</taxon>
        <taxon>Bacillati</taxon>
        <taxon>Cyanobacteriota</taxon>
        <taxon>Cyanophyceae</taxon>
        <taxon>Leptolyngbyales</taxon>
        <taxon>Leptolyngbyaceae</taxon>
        <taxon>Phormidesmis</taxon>
    </lineage>
</organism>
<gene>
    <name evidence="1" type="ORF">C7B65_24505</name>
</gene>
<name>A0A2T1D4I6_9CYAN</name>
<evidence type="ECO:0000313" key="1">
    <source>
        <dbReference type="EMBL" id="PSB15390.1"/>
    </source>
</evidence>
<keyword evidence="2" id="KW-1185">Reference proteome</keyword>
<reference evidence="1 2" key="2">
    <citation type="submission" date="2018-03" db="EMBL/GenBank/DDBJ databases">
        <title>The ancient ancestry and fast evolution of plastids.</title>
        <authorList>
            <person name="Moore K.R."/>
            <person name="Magnabosco C."/>
            <person name="Momper L."/>
            <person name="Gold D.A."/>
            <person name="Bosak T."/>
            <person name="Fournier G.P."/>
        </authorList>
    </citation>
    <scope>NUCLEOTIDE SEQUENCE [LARGE SCALE GENOMIC DNA]</scope>
    <source>
        <strain evidence="1 2">ULC007</strain>
    </source>
</reference>
<dbReference type="EMBL" id="PVWG01000062">
    <property type="protein sequence ID" value="PSB15390.1"/>
    <property type="molecule type" value="Genomic_DNA"/>
</dbReference>
<dbReference type="Proteomes" id="UP000238634">
    <property type="component" value="Unassembled WGS sequence"/>
</dbReference>
<dbReference type="RefSeq" id="WP_073075139.1">
    <property type="nucleotide sequence ID" value="NZ_MPPI01000062.1"/>
</dbReference>
<proteinExistence type="predicted"/>